<sequence length="115" mass="12500">MGAGEAVPVGESLRTSAYEPDLLLAASRAQRNPRSQDRQEACLSTPAALLTGSHPRNVCVHVLLTIIFVLASPSQVLHILRDNARGVYNAHNSSEQGREDSLAQEDLELLLWSEV</sequence>
<accession>M7BE32</accession>
<organism evidence="1 2">
    <name type="scientific">Chelonia mydas</name>
    <name type="common">Green sea-turtle</name>
    <name type="synonym">Chelonia agassizi</name>
    <dbReference type="NCBI Taxonomy" id="8469"/>
    <lineage>
        <taxon>Eukaryota</taxon>
        <taxon>Metazoa</taxon>
        <taxon>Chordata</taxon>
        <taxon>Craniata</taxon>
        <taxon>Vertebrata</taxon>
        <taxon>Euteleostomi</taxon>
        <taxon>Archelosauria</taxon>
        <taxon>Testudinata</taxon>
        <taxon>Testudines</taxon>
        <taxon>Cryptodira</taxon>
        <taxon>Durocryptodira</taxon>
        <taxon>Americhelydia</taxon>
        <taxon>Chelonioidea</taxon>
        <taxon>Cheloniidae</taxon>
        <taxon>Chelonia</taxon>
    </lineage>
</organism>
<keyword evidence="2" id="KW-1185">Reference proteome</keyword>
<evidence type="ECO:0000313" key="1">
    <source>
        <dbReference type="EMBL" id="EMP26482.1"/>
    </source>
</evidence>
<gene>
    <name evidence="1" type="ORF">UY3_16426</name>
</gene>
<dbReference type="EMBL" id="KB579109">
    <property type="protein sequence ID" value="EMP26482.1"/>
    <property type="molecule type" value="Genomic_DNA"/>
</dbReference>
<name>M7BE32_CHEMY</name>
<dbReference type="AlphaFoldDB" id="M7BE32"/>
<evidence type="ECO:0000313" key="2">
    <source>
        <dbReference type="Proteomes" id="UP000031443"/>
    </source>
</evidence>
<proteinExistence type="predicted"/>
<protein>
    <submittedName>
        <fullName evidence="1">Uncharacterized protein</fullName>
    </submittedName>
</protein>
<dbReference type="Proteomes" id="UP000031443">
    <property type="component" value="Unassembled WGS sequence"/>
</dbReference>
<reference evidence="2" key="1">
    <citation type="journal article" date="2013" name="Nat. Genet.">
        <title>The draft genomes of soft-shell turtle and green sea turtle yield insights into the development and evolution of the turtle-specific body plan.</title>
        <authorList>
            <person name="Wang Z."/>
            <person name="Pascual-Anaya J."/>
            <person name="Zadissa A."/>
            <person name="Li W."/>
            <person name="Niimura Y."/>
            <person name="Huang Z."/>
            <person name="Li C."/>
            <person name="White S."/>
            <person name="Xiong Z."/>
            <person name="Fang D."/>
            <person name="Wang B."/>
            <person name="Ming Y."/>
            <person name="Chen Y."/>
            <person name="Zheng Y."/>
            <person name="Kuraku S."/>
            <person name="Pignatelli M."/>
            <person name="Herrero J."/>
            <person name="Beal K."/>
            <person name="Nozawa M."/>
            <person name="Li Q."/>
            <person name="Wang J."/>
            <person name="Zhang H."/>
            <person name="Yu L."/>
            <person name="Shigenobu S."/>
            <person name="Wang J."/>
            <person name="Liu J."/>
            <person name="Flicek P."/>
            <person name="Searle S."/>
            <person name="Wang J."/>
            <person name="Kuratani S."/>
            <person name="Yin Y."/>
            <person name="Aken B."/>
            <person name="Zhang G."/>
            <person name="Irie N."/>
        </authorList>
    </citation>
    <scope>NUCLEOTIDE SEQUENCE [LARGE SCALE GENOMIC DNA]</scope>
</reference>